<keyword evidence="1" id="KW-0472">Membrane</keyword>
<sequence length="163" mass="17836">MLGISGDFEPSREITLEHRGRRVAHRVLILMVLGLSAWVASIPVSDAAAEPGAGFWLLTLDATLSVVAVAGIETLVFTLAPFAFLDGYELYRWNRRLWAAVWGTGVLWFSLVVLNPALSHYEGEARASATWLASLLALELVIAFGLWGFFVVRGRRRAKPAAA</sequence>
<proteinExistence type="predicted"/>
<organism evidence="2">
    <name type="scientific">uncultured Solirubrobacteraceae bacterium</name>
    <dbReference type="NCBI Taxonomy" id="1162706"/>
    <lineage>
        <taxon>Bacteria</taxon>
        <taxon>Bacillati</taxon>
        <taxon>Actinomycetota</taxon>
        <taxon>Thermoleophilia</taxon>
        <taxon>Solirubrobacterales</taxon>
        <taxon>Solirubrobacteraceae</taxon>
        <taxon>environmental samples</taxon>
    </lineage>
</organism>
<feature type="transmembrane region" description="Helical" evidence="1">
    <location>
        <begin position="64"/>
        <end position="85"/>
    </location>
</feature>
<feature type="transmembrane region" description="Helical" evidence="1">
    <location>
        <begin position="97"/>
        <end position="118"/>
    </location>
</feature>
<protein>
    <submittedName>
        <fullName evidence="2">Uncharacterized protein</fullName>
    </submittedName>
</protein>
<keyword evidence="1" id="KW-0812">Transmembrane</keyword>
<feature type="transmembrane region" description="Helical" evidence="1">
    <location>
        <begin position="130"/>
        <end position="152"/>
    </location>
</feature>
<gene>
    <name evidence="2" type="ORF">AVDCRST_MAG67-98</name>
</gene>
<dbReference type="AlphaFoldDB" id="A0A6J4RIE7"/>
<dbReference type="EMBL" id="CADCVQ010000001">
    <property type="protein sequence ID" value="CAA9469747.1"/>
    <property type="molecule type" value="Genomic_DNA"/>
</dbReference>
<feature type="transmembrane region" description="Helical" evidence="1">
    <location>
        <begin position="27"/>
        <end position="44"/>
    </location>
</feature>
<keyword evidence="1" id="KW-1133">Transmembrane helix</keyword>
<evidence type="ECO:0000256" key="1">
    <source>
        <dbReference type="SAM" id="Phobius"/>
    </source>
</evidence>
<evidence type="ECO:0000313" key="2">
    <source>
        <dbReference type="EMBL" id="CAA9469747.1"/>
    </source>
</evidence>
<reference evidence="2" key="1">
    <citation type="submission" date="2020-02" db="EMBL/GenBank/DDBJ databases">
        <authorList>
            <person name="Meier V. D."/>
        </authorList>
    </citation>
    <scope>NUCLEOTIDE SEQUENCE</scope>
    <source>
        <strain evidence="2">AVDCRST_MAG67</strain>
    </source>
</reference>
<accession>A0A6J4RIE7</accession>
<name>A0A6J4RIE7_9ACTN</name>